<proteinExistence type="inferred from homology"/>
<dbReference type="PROSITE" id="PS00595">
    <property type="entry name" value="AA_TRANSFER_CLASS_5"/>
    <property type="match status" value="1"/>
</dbReference>
<keyword evidence="11" id="KW-1185">Reference proteome</keyword>
<reference evidence="10" key="1">
    <citation type="submission" date="2024-05" db="EMBL/GenBank/DDBJ databases">
        <title>Metabacillus sp. nov., isolated from the rhizosphere soil of tomato plants.</title>
        <authorList>
            <person name="Ma R."/>
        </authorList>
    </citation>
    <scope>NUCLEOTIDE SEQUENCE</scope>
    <source>
        <strain evidence="10">DBTR6</strain>
    </source>
</reference>
<dbReference type="NCBIfam" id="TIGR01979">
    <property type="entry name" value="sufS"/>
    <property type="match status" value="1"/>
</dbReference>
<evidence type="ECO:0000256" key="4">
    <source>
        <dbReference type="ARBA" id="ARBA00022679"/>
    </source>
</evidence>
<dbReference type="InterPro" id="IPR020578">
    <property type="entry name" value="Aminotrans_V_PyrdxlP_BS"/>
</dbReference>
<evidence type="ECO:0000313" key="10">
    <source>
        <dbReference type="EMBL" id="MBZ5750290.1"/>
    </source>
</evidence>
<dbReference type="InterPro" id="IPR000192">
    <property type="entry name" value="Aminotrans_V_dom"/>
</dbReference>
<feature type="domain" description="Aminotransferase class V" evidence="9">
    <location>
        <begin position="23"/>
        <end position="391"/>
    </location>
</feature>
<organism evidence="10 11">
    <name type="scientific">Metabacillus rhizolycopersici</name>
    <dbReference type="NCBI Taxonomy" id="2875709"/>
    <lineage>
        <taxon>Bacteria</taxon>
        <taxon>Bacillati</taxon>
        <taxon>Bacillota</taxon>
        <taxon>Bacilli</taxon>
        <taxon>Bacillales</taxon>
        <taxon>Bacillaceae</taxon>
        <taxon>Metabacillus</taxon>
    </lineage>
</organism>
<protein>
    <recommendedName>
        <fullName evidence="3 8">Cysteine desulfurase</fullName>
        <ecNumber evidence="3 8">2.8.1.7</ecNumber>
    </recommendedName>
</protein>
<evidence type="ECO:0000256" key="1">
    <source>
        <dbReference type="ARBA" id="ARBA00001933"/>
    </source>
</evidence>
<evidence type="ECO:0000256" key="7">
    <source>
        <dbReference type="RuleBase" id="RU004504"/>
    </source>
</evidence>
<dbReference type="InterPro" id="IPR015422">
    <property type="entry name" value="PyrdxlP-dep_Trfase_small"/>
</dbReference>
<evidence type="ECO:0000256" key="6">
    <source>
        <dbReference type="ARBA" id="ARBA00050776"/>
    </source>
</evidence>
<dbReference type="SUPFAM" id="SSF53383">
    <property type="entry name" value="PLP-dependent transferases"/>
    <property type="match status" value="1"/>
</dbReference>
<accession>A0ABS7UPR1</accession>
<comment type="function">
    <text evidence="8">Catalyzes the removal of elemental sulfur and selenium atoms from L-cysteine, L-cystine, L-selenocysteine, and L-selenocystine to produce L-alanine.</text>
</comment>
<dbReference type="EMBL" id="JAIQUM010000013">
    <property type="protein sequence ID" value="MBZ5750290.1"/>
    <property type="molecule type" value="Genomic_DNA"/>
</dbReference>
<evidence type="ECO:0000313" key="11">
    <source>
        <dbReference type="Proteomes" id="UP001165287"/>
    </source>
</evidence>
<dbReference type="Pfam" id="PF00266">
    <property type="entry name" value="Aminotran_5"/>
    <property type="match status" value="1"/>
</dbReference>
<evidence type="ECO:0000256" key="3">
    <source>
        <dbReference type="ARBA" id="ARBA00012239"/>
    </source>
</evidence>
<evidence type="ECO:0000256" key="2">
    <source>
        <dbReference type="ARBA" id="ARBA00010447"/>
    </source>
</evidence>
<dbReference type="Proteomes" id="UP001165287">
    <property type="component" value="Unassembled WGS sequence"/>
</dbReference>
<keyword evidence="4 8" id="KW-0808">Transferase</keyword>
<comment type="similarity">
    <text evidence="2 8">Belongs to the class-V pyridoxal-phosphate-dependent aminotransferase family. Csd subfamily.</text>
</comment>
<name>A0ABS7UPR1_9BACI</name>
<dbReference type="InterPro" id="IPR016454">
    <property type="entry name" value="Cysteine_dSase"/>
</dbReference>
<dbReference type="InterPro" id="IPR015421">
    <property type="entry name" value="PyrdxlP-dep_Trfase_major"/>
</dbReference>
<dbReference type="Gene3D" id="3.90.1150.10">
    <property type="entry name" value="Aspartate Aminotransferase, domain 1"/>
    <property type="match status" value="1"/>
</dbReference>
<gene>
    <name evidence="10" type="ORF">K9V48_08520</name>
</gene>
<dbReference type="PANTHER" id="PTHR43586">
    <property type="entry name" value="CYSTEINE DESULFURASE"/>
    <property type="match status" value="1"/>
</dbReference>
<comment type="caution">
    <text evidence="10">The sequence shown here is derived from an EMBL/GenBank/DDBJ whole genome shotgun (WGS) entry which is preliminary data.</text>
</comment>
<dbReference type="CDD" id="cd06453">
    <property type="entry name" value="SufS_like"/>
    <property type="match status" value="1"/>
</dbReference>
<dbReference type="InterPro" id="IPR015424">
    <property type="entry name" value="PyrdxlP-dep_Trfase"/>
</dbReference>
<keyword evidence="5 8" id="KW-0663">Pyridoxal phosphate</keyword>
<evidence type="ECO:0000259" key="9">
    <source>
        <dbReference type="Pfam" id="PF00266"/>
    </source>
</evidence>
<sequence length="405" mass="44685">MNITDIRRHFPILDQQVNGRDLVYLDSAATSQKPIAVIEALSTYYREYNSNVHRGVHTLGTKATDGYEGAREKVRRFIGANSTQEIIFTRGATTALNIVAQSYGLTNVREGDEIVITYMEHHANIIPWQQVAKATGATLKYIPLQEDGTIALQDVEETVTAQTKIVSVAQVSNVLGTINPIKEIAKIAHRNGAVMVVDGAQSSPHMKIDVQELDCDFFAFSGHKMCAPTGIGVLYGKKELLEKMEPVEFGGEMIDFVGLQESTWKELPWKFEAGTPIIAGAIGLGAAIDFLEQIGLENIEAHEHRLAQYALEQLNQVEGITIYGPKHRAGLVTFNIEDVHPHDVATVLDAEGIAVRAGHHCAQPLMKWLKVSATARASFYLYNTEEEIEKLVAGLIKTKEYFSNV</sequence>
<comment type="catalytic activity">
    <reaction evidence="6 8">
        <text>(sulfur carrier)-H + L-cysteine = (sulfur carrier)-SH + L-alanine</text>
        <dbReference type="Rhea" id="RHEA:43892"/>
        <dbReference type="Rhea" id="RHEA-COMP:14737"/>
        <dbReference type="Rhea" id="RHEA-COMP:14739"/>
        <dbReference type="ChEBI" id="CHEBI:29917"/>
        <dbReference type="ChEBI" id="CHEBI:35235"/>
        <dbReference type="ChEBI" id="CHEBI:57972"/>
        <dbReference type="ChEBI" id="CHEBI:64428"/>
        <dbReference type="EC" id="2.8.1.7"/>
    </reaction>
</comment>
<evidence type="ECO:0000256" key="8">
    <source>
        <dbReference type="RuleBase" id="RU004506"/>
    </source>
</evidence>
<dbReference type="EC" id="2.8.1.7" evidence="3 8"/>
<comment type="cofactor">
    <cofactor evidence="1 7">
        <name>pyridoxal 5'-phosphate</name>
        <dbReference type="ChEBI" id="CHEBI:597326"/>
    </cofactor>
</comment>
<dbReference type="PANTHER" id="PTHR43586:SF8">
    <property type="entry name" value="CYSTEINE DESULFURASE 1, CHLOROPLASTIC"/>
    <property type="match status" value="1"/>
</dbReference>
<evidence type="ECO:0000256" key="5">
    <source>
        <dbReference type="ARBA" id="ARBA00022898"/>
    </source>
</evidence>
<dbReference type="InterPro" id="IPR010970">
    <property type="entry name" value="Cys_dSase_SufS"/>
</dbReference>
<dbReference type="Gene3D" id="3.40.640.10">
    <property type="entry name" value="Type I PLP-dependent aspartate aminotransferase-like (Major domain)"/>
    <property type="match status" value="1"/>
</dbReference>
<dbReference type="RefSeq" id="WP_224138338.1">
    <property type="nucleotide sequence ID" value="NZ_JAIQUM010000013.1"/>
</dbReference>
<dbReference type="PIRSF" id="PIRSF005572">
    <property type="entry name" value="NifS"/>
    <property type="match status" value="1"/>
</dbReference>